<proteinExistence type="predicted"/>
<evidence type="ECO:0000313" key="2">
    <source>
        <dbReference type="Proteomes" id="UP000266188"/>
    </source>
</evidence>
<accession>A0A3A2ZT44</accession>
<dbReference type="Proteomes" id="UP000266188">
    <property type="component" value="Unassembled WGS sequence"/>
</dbReference>
<protein>
    <recommendedName>
        <fullName evidence="3">HNH nuclease domain-containing protein</fullName>
    </recommendedName>
</protein>
<organism evidence="1 2">
    <name type="scientific">Aspergillus sclerotialis</name>
    <dbReference type="NCBI Taxonomy" id="2070753"/>
    <lineage>
        <taxon>Eukaryota</taxon>
        <taxon>Fungi</taxon>
        <taxon>Dikarya</taxon>
        <taxon>Ascomycota</taxon>
        <taxon>Pezizomycotina</taxon>
        <taxon>Eurotiomycetes</taxon>
        <taxon>Eurotiomycetidae</taxon>
        <taxon>Eurotiales</taxon>
        <taxon>Aspergillaceae</taxon>
        <taxon>Aspergillus</taxon>
        <taxon>Aspergillus subgen. Polypaecilum</taxon>
    </lineage>
</organism>
<comment type="caution">
    <text evidence="1">The sequence shown here is derived from an EMBL/GenBank/DDBJ whole genome shotgun (WGS) entry which is preliminary data.</text>
</comment>
<reference evidence="2" key="1">
    <citation type="submission" date="2017-02" db="EMBL/GenBank/DDBJ databases">
        <authorList>
            <person name="Tafer H."/>
            <person name="Lopandic K."/>
        </authorList>
    </citation>
    <scope>NUCLEOTIDE SEQUENCE [LARGE SCALE GENOMIC DNA]</scope>
    <source>
        <strain evidence="2">CBS 366.77</strain>
    </source>
</reference>
<dbReference type="AlphaFoldDB" id="A0A3A2ZT44"/>
<evidence type="ECO:0000313" key="1">
    <source>
        <dbReference type="EMBL" id="RJE26319.1"/>
    </source>
</evidence>
<keyword evidence="2" id="KW-1185">Reference proteome</keyword>
<evidence type="ECO:0008006" key="3">
    <source>
        <dbReference type="Google" id="ProtNLM"/>
    </source>
</evidence>
<dbReference type="EMBL" id="MVGC01000025">
    <property type="protein sequence ID" value="RJE26319.1"/>
    <property type="molecule type" value="Genomic_DNA"/>
</dbReference>
<name>A0A3A2ZT44_9EURO</name>
<sequence>MSVLKTFWSEQKIKAWMHEVVGARGTEILANRIAMALNVHRYWGKAMFAIKPIEISKDGKTLYAEFYWLPTDKPGSRSMLSPSKISNNMDSTGDHVSLWNIITDRRLHSGEQIVFHTDDPEAKPLPSSELLKMQWVLHRVAALSGAAEYEDDYDTDDGDGGNGGRNEF</sequence>
<dbReference type="OrthoDB" id="5416097at2759"/>
<gene>
    <name evidence="1" type="ORF">PHISCL_01388</name>
</gene>